<protein>
    <submittedName>
        <fullName evidence="2">Uncharacterized protein</fullName>
    </submittedName>
</protein>
<name>W4R0C3_HALA3</name>
<feature type="region of interest" description="Disordered" evidence="1">
    <location>
        <begin position="1"/>
        <end position="21"/>
    </location>
</feature>
<proteinExistence type="predicted"/>
<evidence type="ECO:0000313" key="3">
    <source>
        <dbReference type="Proteomes" id="UP000018896"/>
    </source>
</evidence>
<feature type="compositionally biased region" description="Polar residues" evidence="1">
    <location>
        <begin position="1"/>
        <end position="17"/>
    </location>
</feature>
<evidence type="ECO:0000256" key="1">
    <source>
        <dbReference type="SAM" id="MobiDB-lite"/>
    </source>
</evidence>
<dbReference type="EMBL" id="BAUV01000091">
    <property type="protein sequence ID" value="GAE37607.1"/>
    <property type="molecule type" value="Genomic_DNA"/>
</dbReference>
<sequence length="155" mass="17393">MRDSGNLGNDSSKNNSNEEAEGYKKDVKVLHYNFELLNAGDEVIGTVNGDGSNQLIVYMEAHDELLALMAENYWKIEDTEGKAPNLLSNMLGLSAKKQTYLKPNETGQYSLKYEISEGQDLNDVLEKAYNAEIVIKLGDVFEESELLKRINLKNN</sequence>
<organism evidence="2 3">
    <name type="scientific">Halalkalibacter akibai (strain ATCC 43226 / DSM 21942 / CIP 109018 / JCM 9157 / 1139)</name>
    <name type="common">Bacillus akibai</name>
    <dbReference type="NCBI Taxonomy" id="1236973"/>
    <lineage>
        <taxon>Bacteria</taxon>
        <taxon>Bacillati</taxon>
        <taxon>Bacillota</taxon>
        <taxon>Bacilli</taxon>
        <taxon>Bacillales</taxon>
        <taxon>Bacillaceae</taxon>
        <taxon>Halalkalibacter</taxon>
    </lineage>
</organism>
<gene>
    <name evidence="2" type="ORF">JCM9157_4924</name>
</gene>
<dbReference type="AlphaFoldDB" id="W4R0C3"/>
<keyword evidence="3" id="KW-1185">Reference proteome</keyword>
<dbReference type="Proteomes" id="UP000018896">
    <property type="component" value="Unassembled WGS sequence"/>
</dbReference>
<accession>W4R0C3</accession>
<reference evidence="2 3" key="1">
    <citation type="journal article" date="2014" name="Genome Announc.">
        <title>Draft Genome Sequences of Three Alkaliphilic Bacillus Strains, Bacillus wakoensis JCM 9140T, Bacillus akibai JCM 9157T, and Bacillus hemicellulosilyticus JCM 9152T.</title>
        <authorList>
            <person name="Yuki M."/>
            <person name="Oshima K."/>
            <person name="Suda W."/>
            <person name="Oshida Y."/>
            <person name="Kitamura K."/>
            <person name="Iida T."/>
            <person name="Hattori M."/>
            <person name="Ohkuma M."/>
        </authorList>
    </citation>
    <scope>NUCLEOTIDE SEQUENCE [LARGE SCALE GENOMIC DNA]</scope>
    <source>
        <strain evidence="2 3">JCM 9157</strain>
    </source>
</reference>
<evidence type="ECO:0000313" key="2">
    <source>
        <dbReference type="EMBL" id="GAE37607.1"/>
    </source>
</evidence>
<comment type="caution">
    <text evidence="2">The sequence shown here is derived from an EMBL/GenBank/DDBJ whole genome shotgun (WGS) entry which is preliminary data.</text>
</comment>